<dbReference type="InterPro" id="IPR018103">
    <property type="entry name" value="Translation_control_tumour_CS"/>
</dbReference>
<reference evidence="3" key="1">
    <citation type="submission" date="2025-08" db="UniProtKB">
        <authorList>
            <consortium name="Ensembl"/>
        </authorList>
    </citation>
    <scope>IDENTIFICATION</scope>
</reference>
<evidence type="ECO:0000313" key="4">
    <source>
        <dbReference type="Proteomes" id="UP000261520"/>
    </source>
</evidence>
<dbReference type="InterPro" id="IPR011057">
    <property type="entry name" value="Mss4-like_sf"/>
</dbReference>
<dbReference type="InterPro" id="IPR018105">
    <property type="entry name" value="Translational_control_tumour_p"/>
</dbReference>
<proteinExistence type="inferred from homology"/>
<dbReference type="PRINTS" id="PR01653">
    <property type="entry name" value="TCTPROTEIN"/>
</dbReference>
<organism evidence="3 4">
    <name type="scientific">Periophthalmus magnuspinnatus</name>
    <dbReference type="NCBI Taxonomy" id="409849"/>
    <lineage>
        <taxon>Eukaryota</taxon>
        <taxon>Metazoa</taxon>
        <taxon>Chordata</taxon>
        <taxon>Craniata</taxon>
        <taxon>Vertebrata</taxon>
        <taxon>Euteleostomi</taxon>
        <taxon>Actinopterygii</taxon>
        <taxon>Neopterygii</taxon>
        <taxon>Teleostei</taxon>
        <taxon>Neoteleostei</taxon>
        <taxon>Acanthomorphata</taxon>
        <taxon>Gobiaria</taxon>
        <taxon>Gobiiformes</taxon>
        <taxon>Gobioidei</taxon>
        <taxon>Gobiidae</taxon>
        <taxon>Oxudercinae</taxon>
        <taxon>Periophthalmus</taxon>
    </lineage>
</organism>
<dbReference type="Proteomes" id="UP000261520">
    <property type="component" value="Unplaced"/>
</dbReference>
<dbReference type="PROSITE" id="PS51797">
    <property type="entry name" value="TCTP_3"/>
    <property type="match status" value="1"/>
</dbReference>
<feature type="domain" description="TCTP" evidence="2">
    <location>
        <begin position="1"/>
        <end position="168"/>
    </location>
</feature>
<evidence type="ECO:0000256" key="1">
    <source>
        <dbReference type="PROSITE-ProRule" id="PRU01133"/>
    </source>
</evidence>
<dbReference type="AlphaFoldDB" id="A0A3B4APE4"/>
<dbReference type="SUPFAM" id="SSF51316">
    <property type="entry name" value="Mss4-like"/>
    <property type="match status" value="1"/>
</dbReference>
<dbReference type="Ensembl" id="ENSPMGT00000019451.1">
    <property type="protein sequence ID" value="ENSPMGP00000018236.1"/>
    <property type="gene ID" value="ENSPMGG00000014591.1"/>
</dbReference>
<dbReference type="GO" id="GO:0005509">
    <property type="term" value="F:calcium ion binding"/>
    <property type="evidence" value="ECO:0007669"/>
    <property type="project" value="TreeGrafter"/>
</dbReference>
<dbReference type="Gene3D" id="2.170.150.10">
    <property type="entry name" value="Metal Binding Protein, Guanine Nucleotide Exchange Factor, Chain A"/>
    <property type="match status" value="1"/>
</dbReference>
<evidence type="ECO:0000259" key="2">
    <source>
        <dbReference type="PROSITE" id="PS51797"/>
    </source>
</evidence>
<dbReference type="PANTHER" id="PTHR11991">
    <property type="entry name" value="TRANSLATIONALLY CONTROLLED TUMOR PROTEIN-RELATED"/>
    <property type="match status" value="1"/>
</dbReference>
<dbReference type="InterPro" id="IPR034737">
    <property type="entry name" value="TCTP"/>
</dbReference>
<dbReference type="PROSITE" id="PS01002">
    <property type="entry name" value="TCTP_1"/>
    <property type="match status" value="1"/>
</dbReference>
<dbReference type="Pfam" id="PF00838">
    <property type="entry name" value="TCTP"/>
    <property type="match status" value="1"/>
</dbReference>
<comment type="similarity">
    <text evidence="1">Belongs to the TCTP family.</text>
</comment>
<sequence>DKLNVFAFLGDEMFSDIYEITVTEDGLFYEVQGKCISRKVGCIDDSLIGANASAEEVAEGTEEATESGVDIVLNHSLQQTPPYKKDEFMKYLKAYMKALKTKIEATSPESVTQFQEDMLYAQYIELVFQFFTGASMNPEGTLAFLDYRPDGMTPFLTVFKSGLEIEKCLNPVDTFKWVKCTIIYNMY</sequence>
<dbReference type="GO" id="GO:0005737">
    <property type="term" value="C:cytoplasm"/>
    <property type="evidence" value="ECO:0007669"/>
    <property type="project" value="TreeGrafter"/>
</dbReference>
<dbReference type="PANTHER" id="PTHR11991:SF0">
    <property type="entry name" value="TRANSLATIONALLY-CONTROLLED TUMOR PROTEIN"/>
    <property type="match status" value="1"/>
</dbReference>
<accession>A0A3B4APE4</accession>
<protein>
    <recommendedName>
        <fullName evidence="2">TCTP domain-containing protein</fullName>
    </recommendedName>
</protein>
<keyword evidence="4" id="KW-1185">Reference proteome</keyword>
<reference evidence="3" key="2">
    <citation type="submission" date="2025-09" db="UniProtKB">
        <authorList>
            <consortium name="Ensembl"/>
        </authorList>
    </citation>
    <scope>IDENTIFICATION</scope>
</reference>
<dbReference type="InterPro" id="IPR011323">
    <property type="entry name" value="Mss4/transl-control_tumour"/>
</dbReference>
<name>A0A3B4APE4_9GOBI</name>
<evidence type="ECO:0000313" key="3">
    <source>
        <dbReference type="Ensembl" id="ENSPMGP00000018236.1"/>
    </source>
</evidence>